<dbReference type="InterPro" id="IPR029063">
    <property type="entry name" value="SAM-dependent_MTases_sf"/>
</dbReference>
<dbReference type="EMBL" id="CP011110">
    <property type="protein sequence ID" value="AKA26204.1"/>
    <property type="molecule type" value="Genomic_DNA"/>
</dbReference>
<dbReference type="SUPFAM" id="SSF53335">
    <property type="entry name" value="S-adenosyl-L-methionine-dependent methyltransferases"/>
    <property type="match status" value="1"/>
</dbReference>
<dbReference type="InterPro" id="IPR023149">
    <property type="entry name" value="Trans_acon_MeTrfase_C"/>
</dbReference>
<keyword evidence="2 4" id="KW-0808">Transferase</keyword>
<dbReference type="GO" id="GO:0032259">
    <property type="term" value="P:methylation"/>
    <property type="evidence" value="ECO:0007669"/>
    <property type="project" value="UniProtKB-KW"/>
</dbReference>
<reference evidence="4 5" key="1">
    <citation type="journal article" date="2015" name="Mol. Plant Microbe Interact.">
        <title>Comparative Genomic Analysis of Pseudomonas chlororaphis PCL1606 Reveals New Insight into Antifungal Compounds Involved in Biocontrol.</title>
        <authorList>
            <person name="Calderon C.E."/>
            <person name="Ramos C."/>
            <person name="de Vicente A."/>
            <person name="Cazorla F.M."/>
        </authorList>
    </citation>
    <scope>NUCLEOTIDE SEQUENCE [LARGE SCALE GENOMIC DNA]</scope>
    <source>
        <strain evidence="4 5">PCL1606</strain>
    </source>
</reference>
<evidence type="ECO:0000313" key="4">
    <source>
        <dbReference type="EMBL" id="AKA26204.1"/>
    </source>
</evidence>
<dbReference type="Gene3D" id="1.10.150.290">
    <property type="entry name" value="S-adenosyl-L-methionine-dependent methyltransferases"/>
    <property type="match status" value="1"/>
</dbReference>
<dbReference type="Gene3D" id="3.40.50.150">
    <property type="entry name" value="Vaccinia Virus protein VP39"/>
    <property type="match status" value="1"/>
</dbReference>
<protein>
    <submittedName>
        <fullName evidence="4">Trans-aconitate 2-methyltransferase</fullName>
        <ecNumber evidence="4">2.1.1.144</ecNumber>
    </submittedName>
</protein>
<dbReference type="OrthoDB" id="9795085at2"/>
<sequence length="274" mass="31490">MNTKPQPTTARIACTQWDPQGYQQFARLRERPVVELLDRVGLEHPECIYDLGCGTGIATQLLAKRWPQAELTGVDSSAEMLGEASYLPIKALWQRCDLQRWHAEQPADLLFAAAVLHFIHGHEELLPHLLRQLNPGGCLAAHMPNWRDALWYQLMLDTLEQPGPDGAPLGTPQLRQLMAERTVLSLDCYYRLLAPLTRDLDIWETEHLQVVEGQSPIFDWVKVSALRPVLLALNERERQWFLKHYLARVHQHYPPEVDGRTLFPFKRIFILATV</sequence>
<name>A0A0D5Y5C1_9PSED</name>
<evidence type="ECO:0000259" key="3">
    <source>
        <dbReference type="Pfam" id="PF13649"/>
    </source>
</evidence>
<dbReference type="CDD" id="cd02440">
    <property type="entry name" value="AdoMet_MTases"/>
    <property type="match status" value="1"/>
</dbReference>
<evidence type="ECO:0000256" key="1">
    <source>
        <dbReference type="ARBA" id="ARBA00022603"/>
    </source>
</evidence>
<dbReference type="PANTHER" id="PTHR43861">
    <property type="entry name" value="TRANS-ACONITATE 2-METHYLTRANSFERASE-RELATED"/>
    <property type="match status" value="1"/>
</dbReference>
<dbReference type="KEGG" id="pcz:PCL1606_47570"/>
<dbReference type="GO" id="GO:0030798">
    <property type="term" value="F:trans-aconitate 2-methyltransferase activity"/>
    <property type="evidence" value="ECO:0007669"/>
    <property type="project" value="UniProtKB-EC"/>
</dbReference>
<gene>
    <name evidence="4" type="ORF">PCL1606_47570</name>
</gene>
<feature type="domain" description="Methyltransferase" evidence="3">
    <location>
        <begin position="48"/>
        <end position="137"/>
    </location>
</feature>
<organism evidence="4 5">
    <name type="scientific">Pseudomonas chlororaphis</name>
    <dbReference type="NCBI Taxonomy" id="587753"/>
    <lineage>
        <taxon>Bacteria</taxon>
        <taxon>Pseudomonadati</taxon>
        <taxon>Pseudomonadota</taxon>
        <taxon>Gammaproteobacteria</taxon>
        <taxon>Pseudomonadales</taxon>
        <taxon>Pseudomonadaceae</taxon>
        <taxon>Pseudomonas</taxon>
    </lineage>
</organism>
<evidence type="ECO:0000256" key="2">
    <source>
        <dbReference type="ARBA" id="ARBA00022679"/>
    </source>
</evidence>
<dbReference type="PANTHER" id="PTHR43861:SF1">
    <property type="entry name" value="TRANS-ACONITATE 2-METHYLTRANSFERASE"/>
    <property type="match status" value="1"/>
</dbReference>
<evidence type="ECO:0000313" key="5">
    <source>
        <dbReference type="Proteomes" id="UP000032748"/>
    </source>
</evidence>
<dbReference type="InterPro" id="IPR041698">
    <property type="entry name" value="Methyltransf_25"/>
</dbReference>
<dbReference type="Proteomes" id="UP000032748">
    <property type="component" value="Chromosome"/>
</dbReference>
<dbReference type="EC" id="2.1.1.144" evidence="4"/>
<dbReference type="PATRIC" id="fig|587753.10.peg.4752"/>
<dbReference type="AlphaFoldDB" id="A0A0D5Y5C1"/>
<keyword evidence="1 4" id="KW-0489">Methyltransferase</keyword>
<dbReference type="Pfam" id="PF13649">
    <property type="entry name" value="Methyltransf_25"/>
    <property type="match status" value="1"/>
</dbReference>
<proteinExistence type="predicted"/>
<dbReference type="RefSeq" id="WP_044461597.1">
    <property type="nucleotide sequence ID" value="NZ_CP011110.1"/>
</dbReference>
<accession>A0A0D5Y5C1</accession>